<evidence type="ECO:0008006" key="7">
    <source>
        <dbReference type="Google" id="ProtNLM"/>
    </source>
</evidence>
<dbReference type="RefSeq" id="WP_344290557.1">
    <property type="nucleotide sequence ID" value="NZ_BAAAPF010000086.1"/>
</dbReference>
<proteinExistence type="predicted"/>
<keyword evidence="2 4" id="KW-0472">Membrane</keyword>
<protein>
    <recommendedName>
        <fullName evidence="7">SnoaL-like domain-containing protein</fullName>
    </recommendedName>
</protein>
<feature type="region of interest" description="Disordered" evidence="3">
    <location>
        <begin position="1"/>
        <end position="104"/>
    </location>
</feature>
<name>A0ABN2YCV7_9ACTN</name>
<feature type="compositionally biased region" description="Low complexity" evidence="3">
    <location>
        <begin position="40"/>
        <end position="69"/>
    </location>
</feature>
<evidence type="ECO:0000313" key="6">
    <source>
        <dbReference type="Proteomes" id="UP001500443"/>
    </source>
</evidence>
<dbReference type="SUPFAM" id="SSF54427">
    <property type="entry name" value="NTF2-like"/>
    <property type="match status" value="1"/>
</dbReference>
<dbReference type="PANTHER" id="PTHR37042:SF4">
    <property type="entry name" value="OUTER MEMBRANE PROTEIN RV1973"/>
    <property type="match status" value="1"/>
</dbReference>
<evidence type="ECO:0000256" key="3">
    <source>
        <dbReference type="SAM" id="MobiDB-lite"/>
    </source>
</evidence>
<feature type="compositionally biased region" description="Basic and acidic residues" evidence="3">
    <location>
        <begin position="28"/>
        <end position="39"/>
    </location>
</feature>
<evidence type="ECO:0000256" key="2">
    <source>
        <dbReference type="ARBA" id="ARBA00023136"/>
    </source>
</evidence>
<comment type="caution">
    <text evidence="5">The sequence shown here is derived from an EMBL/GenBank/DDBJ whole genome shotgun (WGS) entry which is preliminary data.</text>
</comment>
<comment type="subcellular location">
    <subcellularLocation>
        <location evidence="1">Membrane</location>
    </subcellularLocation>
</comment>
<accession>A0ABN2YCV7</accession>
<dbReference type="InterPro" id="IPR032710">
    <property type="entry name" value="NTF2-like_dom_sf"/>
</dbReference>
<sequence length="267" mass="27598">MSRESGTGVAVDGDGRGREPAEPAGPERPVDTADPKEPAEPAAPEASAGPAGSAEPAGPSDPAEPADLAEPAERAESTGPAPVAPAESAGTDRTGRKPPAGAPRRWRAGGVAVLVLLLLAGTGLLVQAARLNGDDALANRALTDASATAAVAGDVSSALSKVFSYSPEDPGVTARDADELLAGRAREQYRQLFDRIRERVVAQELTLTTHVVRAGVIRLDGDDAALLVLLDQVTERRGEDPTTVGAQLSVTAERQDGRWRITDLKSR</sequence>
<keyword evidence="6" id="KW-1185">Reference proteome</keyword>
<dbReference type="EMBL" id="BAAAPF010000086">
    <property type="protein sequence ID" value="GAA2125139.1"/>
    <property type="molecule type" value="Genomic_DNA"/>
</dbReference>
<gene>
    <name evidence="5" type="ORF">GCM10009802_30510</name>
</gene>
<keyword evidence="4" id="KW-1133">Transmembrane helix</keyword>
<feature type="transmembrane region" description="Helical" evidence="4">
    <location>
        <begin position="106"/>
        <end position="126"/>
    </location>
</feature>
<keyword evidence="4" id="KW-0812">Transmembrane</keyword>
<organism evidence="5 6">
    <name type="scientific">Streptomyces synnematoformans</name>
    <dbReference type="NCBI Taxonomy" id="415721"/>
    <lineage>
        <taxon>Bacteria</taxon>
        <taxon>Bacillati</taxon>
        <taxon>Actinomycetota</taxon>
        <taxon>Actinomycetes</taxon>
        <taxon>Kitasatosporales</taxon>
        <taxon>Streptomycetaceae</taxon>
        <taxon>Streptomyces</taxon>
    </lineage>
</organism>
<evidence type="ECO:0000256" key="1">
    <source>
        <dbReference type="ARBA" id="ARBA00004370"/>
    </source>
</evidence>
<evidence type="ECO:0000256" key="4">
    <source>
        <dbReference type="SAM" id="Phobius"/>
    </source>
</evidence>
<dbReference type="Proteomes" id="UP001500443">
    <property type="component" value="Unassembled WGS sequence"/>
</dbReference>
<evidence type="ECO:0000313" key="5">
    <source>
        <dbReference type="EMBL" id="GAA2125139.1"/>
    </source>
</evidence>
<dbReference type="Gene3D" id="3.10.450.50">
    <property type="match status" value="1"/>
</dbReference>
<reference evidence="5 6" key="1">
    <citation type="journal article" date="2019" name="Int. J. Syst. Evol. Microbiol.">
        <title>The Global Catalogue of Microorganisms (GCM) 10K type strain sequencing project: providing services to taxonomists for standard genome sequencing and annotation.</title>
        <authorList>
            <consortium name="The Broad Institute Genomics Platform"/>
            <consortium name="The Broad Institute Genome Sequencing Center for Infectious Disease"/>
            <person name="Wu L."/>
            <person name="Ma J."/>
        </authorList>
    </citation>
    <scope>NUCLEOTIDE SEQUENCE [LARGE SCALE GENOMIC DNA]</scope>
    <source>
        <strain evidence="5 6">JCM 15481</strain>
    </source>
</reference>
<dbReference type="PANTHER" id="PTHR37042">
    <property type="entry name" value="OUTER MEMBRANE PROTEIN RV1973"/>
    <property type="match status" value="1"/>
</dbReference>